<gene>
    <name evidence="1" type="ORF">DPEC_G00252640</name>
</gene>
<name>A0ACC2FTU1_DALPE</name>
<protein>
    <submittedName>
        <fullName evidence="1">Uncharacterized protein</fullName>
    </submittedName>
</protein>
<accession>A0ACC2FTU1</accession>
<sequence>MQRYFVWDCQSAVVSVICARQDISDNVLRAGNLTSDLCFHEFYVSTCNPLPFFNVHIMYFLPGSESTENSLCTACDDCRGPGLKGMSGDPADGLSRFRFCRLSG</sequence>
<comment type="caution">
    <text evidence="1">The sequence shown here is derived from an EMBL/GenBank/DDBJ whole genome shotgun (WGS) entry which is preliminary data.</text>
</comment>
<dbReference type="EMBL" id="CM055749">
    <property type="protein sequence ID" value="KAJ7994743.1"/>
    <property type="molecule type" value="Genomic_DNA"/>
</dbReference>
<proteinExistence type="predicted"/>
<dbReference type="Proteomes" id="UP001157502">
    <property type="component" value="Chromosome 22"/>
</dbReference>
<reference evidence="1" key="1">
    <citation type="submission" date="2021-05" db="EMBL/GenBank/DDBJ databases">
        <authorList>
            <person name="Pan Q."/>
            <person name="Jouanno E."/>
            <person name="Zahm M."/>
            <person name="Klopp C."/>
            <person name="Cabau C."/>
            <person name="Louis A."/>
            <person name="Berthelot C."/>
            <person name="Parey E."/>
            <person name="Roest Crollius H."/>
            <person name="Montfort J."/>
            <person name="Robinson-Rechavi M."/>
            <person name="Bouchez O."/>
            <person name="Lampietro C."/>
            <person name="Lopez Roques C."/>
            <person name="Donnadieu C."/>
            <person name="Postlethwait J."/>
            <person name="Bobe J."/>
            <person name="Dillon D."/>
            <person name="Chandos A."/>
            <person name="von Hippel F."/>
            <person name="Guiguen Y."/>
        </authorList>
    </citation>
    <scope>NUCLEOTIDE SEQUENCE</scope>
    <source>
        <strain evidence="1">YG-Jan2019</strain>
    </source>
</reference>
<keyword evidence="2" id="KW-1185">Reference proteome</keyword>
<organism evidence="1 2">
    <name type="scientific">Dallia pectoralis</name>
    <name type="common">Alaska blackfish</name>
    <dbReference type="NCBI Taxonomy" id="75939"/>
    <lineage>
        <taxon>Eukaryota</taxon>
        <taxon>Metazoa</taxon>
        <taxon>Chordata</taxon>
        <taxon>Craniata</taxon>
        <taxon>Vertebrata</taxon>
        <taxon>Euteleostomi</taxon>
        <taxon>Actinopterygii</taxon>
        <taxon>Neopterygii</taxon>
        <taxon>Teleostei</taxon>
        <taxon>Protacanthopterygii</taxon>
        <taxon>Esociformes</taxon>
        <taxon>Umbridae</taxon>
        <taxon>Dallia</taxon>
    </lineage>
</organism>
<evidence type="ECO:0000313" key="2">
    <source>
        <dbReference type="Proteomes" id="UP001157502"/>
    </source>
</evidence>
<evidence type="ECO:0000313" key="1">
    <source>
        <dbReference type="EMBL" id="KAJ7994743.1"/>
    </source>
</evidence>